<reference evidence="12" key="1">
    <citation type="submission" date="2016-05" db="EMBL/GenBank/DDBJ databases">
        <title>Comparative genomics of biotechnologically important yeasts.</title>
        <authorList>
            <consortium name="DOE Joint Genome Institute"/>
            <person name="Riley R."/>
            <person name="Haridas S."/>
            <person name="Wolfe K.H."/>
            <person name="Lopes M.R."/>
            <person name="Hittinger C.T."/>
            <person name="Goker M."/>
            <person name="Salamov A."/>
            <person name="Wisecaver J."/>
            <person name="Long T.M."/>
            <person name="Aerts A.L."/>
            <person name="Barry K."/>
            <person name="Choi C."/>
            <person name="Clum A."/>
            <person name="Coughlan A.Y."/>
            <person name="Deshpande S."/>
            <person name="Douglass A.P."/>
            <person name="Hanson S.J."/>
            <person name="Klenk H.-P."/>
            <person name="Labutti K."/>
            <person name="Lapidus A."/>
            <person name="Lindquist E."/>
            <person name="Lipzen A."/>
            <person name="Meier-Kolthoff J.P."/>
            <person name="Ohm R.A."/>
            <person name="Otillar R.P."/>
            <person name="Pangilinan J."/>
            <person name="Peng Y."/>
            <person name="Rokas A."/>
            <person name="Rosa C.A."/>
            <person name="Scheuner C."/>
            <person name="Sibirny A.A."/>
            <person name="Slot J.C."/>
            <person name="Stielow J.B."/>
            <person name="Sun H."/>
            <person name="Kurtzman C.P."/>
            <person name="Blackwell M."/>
            <person name="Grigoriev I.V."/>
            <person name="Jeffries T.W."/>
        </authorList>
    </citation>
    <scope>NUCLEOTIDE SEQUENCE [LARGE SCALE GENOMIC DNA]</scope>
    <source>
        <strain evidence="12">NRRL Y-2460</strain>
    </source>
</reference>
<dbReference type="AlphaFoldDB" id="A0A1E4TNG2"/>
<dbReference type="InterPro" id="IPR009292">
    <property type="entry name" value="RRP36"/>
</dbReference>
<dbReference type="PANTHER" id="PTHR21738">
    <property type="entry name" value="RIBOSOMAL RNA PROCESSING PROTEIN 36 HOMOLOG"/>
    <property type="match status" value="1"/>
</dbReference>
<evidence type="ECO:0000256" key="9">
    <source>
        <dbReference type="RuleBase" id="RU368027"/>
    </source>
</evidence>
<dbReference type="PANTHER" id="PTHR21738:SF0">
    <property type="entry name" value="RIBOSOMAL RNA PROCESSING PROTEIN 36 HOMOLOG"/>
    <property type="match status" value="1"/>
</dbReference>
<dbReference type="OrthoDB" id="448446at2759"/>
<keyword evidence="3 9" id="KW-0690">Ribosome biogenesis</keyword>
<feature type="region of interest" description="Disordered" evidence="10">
    <location>
        <begin position="1"/>
        <end position="129"/>
    </location>
</feature>
<comment type="subunit">
    <text evidence="9">Associates with 90S and pre-40S pre-ribosomal particles.</text>
</comment>
<keyword evidence="6 9" id="KW-0539">Nucleus</keyword>
<dbReference type="GO" id="GO:0005730">
    <property type="term" value="C:nucleolus"/>
    <property type="evidence" value="ECO:0007669"/>
    <property type="project" value="UniProtKB-SubCell"/>
</dbReference>
<keyword evidence="7 9" id="KW-0687">Ribonucleoprotein</keyword>
<proteinExistence type="inferred from homology"/>
<dbReference type="GO" id="GO:0000462">
    <property type="term" value="P:maturation of SSU-rRNA from tricistronic rRNA transcript (SSU-rRNA, 5.8S rRNA, LSU-rRNA)"/>
    <property type="evidence" value="ECO:0007669"/>
    <property type="project" value="TreeGrafter"/>
</dbReference>
<name>A0A1E4TNG2_PACTA</name>
<keyword evidence="4 9" id="KW-0698">rRNA processing</keyword>
<feature type="compositionally biased region" description="Basic residues" evidence="10">
    <location>
        <begin position="97"/>
        <end position="112"/>
    </location>
</feature>
<evidence type="ECO:0000256" key="1">
    <source>
        <dbReference type="ARBA" id="ARBA00004604"/>
    </source>
</evidence>
<comment type="subcellular location">
    <subcellularLocation>
        <location evidence="1 9">Nucleus</location>
        <location evidence="1 9">Nucleolus</location>
    </subcellularLocation>
</comment>
<evidence type="ECO:0000313" key="12">
    <source>
        <dbReference type="Proteomes" id="UP000094236"/>
    </source>
</evidence>
<dbReference type="Pfam" id="PF06102">
    <property type="entry name" value="RRP36"/>
    <property type="match status" value="1"/>
</dbReference>
<evidence type="ECO:0000256" key="6">
    <source>
        <dbReference type="ARBA" id="ARBA00023242"/>
    </source>
</evidence>
<dbReference type="Proteomes" id="UP000094236">
    <property type="component" value="Unassembled WGS sequence"/>
</dbReference>
<keyword evidence="12" id="KW-1185">Reference proteome</keyword>
<organism evidence="11 12">
    <name type="scientific">Pachysolen tannophilus NRRL Y-2460</name>
    <dbReference type="NCBI Taxonomy" id="669874"/>
    <lineage>
        <taxon>Eukaryota</taxon>
        <taxon>Fungi</taxon>
        <taxon>Dikarya</taxon>
        <taxon>Ascomycota</taxon>
        <taxon>Saccharomycotina</taxon>
        <taxon>Pichiomycetes</taxon>
        <taxon>Pachysolenaceae</taxon>
        <taxon>Pachysolen</taxon>
    </lineage>
</organism>
<sequence length="282" mass="33297">MSLLSRVPRFSKKDVVQSESEDEGWANEYSNREKSQGSDDDEDEEEEKDDEMSRISFGALRKAQQRMEEQGNSSSDEDDFFETETPSSLSRIEEKKFKNKKNIQNNKKKSKHAPSETSSKKPVRKIRDIPGLKSIKDSTLYTDIRFDPAYGKSDLAKTRQNYKFLDEYRQKELKDMEILLKENNKKNFLSGQEFEDLQYKVQSLRSRIDTLKNRDLENQVIKDFKNTHGNSKGKPIFLKNSDKRKLIQKAKFEGMKSKQREKVMERKKKKRLGKEFKQMEFM</sequence>
<evidence type="ECO:0000256" key="3">
    <source>
        <dbReference type="ARBA" id="ARBA00022517"/>
    </source>
</evidence>
<accession>A0A1E4TNG2</accession>
<dbReference type="EMBL" id="KV454018">
    <property type="protein sequence ID" value="ODV93267.1"/>
    <property type="molecule type" value="Genomic_DNA"/>
</dbReference>
<evidence type="ECO:0000313" key="11">
    <source>
        <dbReference type="EMBL" id="ODV93267.1"/>
    </source>
</evidence>
<evidence type="ECO:0000256" key="5">
    <source>
        <dbReference type="ARBA" id="ARBA00023054"/>
    </source>
</evidence>
<feature type="compositionally biased region" description="Acidic residues" evidence="10">
    <location>
        <begin position="38"/>
        <end position="50"/>
    </location>
</feature>
<dbReference type="GO" id="GO:0030686">
    <property type="term" value="C:90S preribosome"/>
    <property type="evidence" value="ECO:0007669"/>
    <property type="project" value="TreeGrafter"/>
</dbReference>
<evidence type="ECO:0000256" key="7">
    <source>
        <dbReference type="ARBA" id="ARBA00023274"/>
    </source>
</evidence>
<evidence type="ECO:0000256" key="8">
    <source>
        <dbReference type="ARBA" id="ARBA00025053"/>
    </source>
</evidence>
<keyword evidence="5" id="KW-0175">Coiled coil</keyword>
<gene>
    <name evidence="11" type="ORF">PACTADRAFT_5052</name>
</gene>
<protein>
    <recommendedName>
        <fullName evidence="9">rRNA biogenesis protein RRP36</fullName>
    </recommendedName>
</protein>
<comment type="function">
    <text evidence="8 9">Component of the 90S pre-ribosome involved in the maturation of rRNAs. Required for early cleavages of the pre-RNAs in the 40S ribosomal subunit maturation pathway.</text>
</comment>
<evidence type="ECO:0000256" key="10">
    <source>
        <dbReference type="SAM" id="MobiDB-lite"/>
    </source>
</evidence>
<dbReference type="STRING" id="669874.A0A1E4TNG2"/>
<evidence type="ECO:0000256" key="4">
    <source>
        <dbReference type="ARBA" id="ARBA00022552"/>
    </source>
</evidence>
<evidence type="ECO:0000256" key="2">
    <source>
        <dbReference type="ARBA" id="ARBA00009418"/>
    </source>
</evidence>
<comment type="similarity">
    <text evidence="2 9">Belongs to the RRP36 family.</text>
</comment>